<feature type="transmembrane region" description="Helical" evidence="1">
    <location>
        <begin position="141"/>
        <end position="163"/>
    </location>
</feature>
<dbReference type="WBParaSite" id="ASIM_0002018601-mRNA-1">
    <property type="protein sequence ID" value="ASIM_0002018601-mRNA-1"/>
    <property type="gene ID" value="ASIM_0002018601"/>
</dbReference>
<dbReference type="AlphaFoldDB" id="A0A0M3KGS2"/>
<evidence type="ECO:0000313" key="2">
    <source>
        <dbReference type="EMBL" id="VDK70569.1"/>
    </source>
</evidence>
<dbReference type="PANTHER" id="PTHR21274:SF0">
    <property type="entry name" value="MECKELIN"/>
    <property type="match status" value="1"/>
</dbReference>
<dbReference type="Proteomes" id="UP000267096">
    <property type="component" value="Unassembled WGS sequence"/>
</dbReference>
<evidence type="ECO:0000313" key="3">
    <source>
        <dbReference type="Proteomes" id="UP000267096"/>
    </source>
</evidence>
<feature type="transmembrane region" description="Helical" evidence="1">
    <location>
        <begin position="108"/>
        <end position="129"/>
    </location>
</feature>
<dbReference type="Pfam" id="PF09773">
    <property type="entry name" value="Meckelin"/>
    <property type="match status" value="1"/>
</dbReference>
<reference evidence="4" key="1">
    <citation type="submission" date="2017-02" db="UniProtKB">
        <authorList>
            <consortium name="WormBaseParasite"/>
        </authorList>
    </citation>
    <scope>IDENTIFICATION</scope>
</reference>
<evidence type="ECO:0000313" key="4">
    <source>
        <dbReference type="WBParaSite" id="ASIM_0002018601-mRNA-1"/>
    </source>
</evidence>
<keyword evidence="1" id="KW-1133">Transmembrane helix</keyword>
<dbReference type="PANTHER" id="PTHR21274">
    <property type="entry name" value="MECKELIN"/>
    <property type="match status" value="1"/>
</dbReference>
<keyword evidence="1" id="KW-0472">Membrane</keyword>
<proteinExistence type="predicted"/>
<dbReference type="EMBL" id="UYRR01037493">
    <property type="protein sequence ID" value="VDK70569.1"/>
    <property type="molecule type" value="Genomic_DNA"/>
</dbReference>
<dbReference type="GO" id="GO:0060271">
    <property type="term" value="P:cilium assembly"/>
    <property type="evidence" value="ECO:0007669"/>
    <property type="project" value="InterPro"/>
</dbReference>
<sequence length="188" mass="21909">MLSKTFFIDWEKPMEVIPMSVDNQKPLRYTERQPNTATTNPTVIWRTYLVANEWNELQNYRKTSIAIQMIAMFACLEWLELKNWAAITPGFSAEHSTPPYVQSRLSRFAIVSVLYMVIGLLQWIVHVLIIERLIVDPFHNIIDLCSIANISVLSLTHPLYGFYIHGRSVHGRADTDMVHMNQYLQNER</sequence>
<gene>
    <name evidence="2" type="ORF">ASIM_LOCUS19570</name>
</gene>
<keyword evidence="1" id="KW-0812">Transmembrane</keyword>
<dbReference type="InterPro" id="IPR019170">
    <property type="entry name" value="Meckelin"/>
</dbReference>
<accession>A0A0M3KGS2</accession>
<evidence type="ECO:0000256" key="1">
    <source>
        <dbReference type="SAM" id="Phobius"/>
    </source>
</evidence>
<dbReference type="OrthoDB" id="419138at2759"/>
<name>A0A0M3KGS2_ANISI</name>
<organism evidence="4">
    <name type="scientific">Anisakis simplex</name>
    <name type="common">Herring worm</name>
    <dbReference type="NCBI Taxonomy" id="6269"/>
    <lineage>
        <taxon>Eukaryota</taxon>
        <taxon>Metazoa</taxon>
        <taxon>Ecdysozoa</taxon>
        <taxon>Nematoda</taxon>
        <taxon>Chromadorea</taxon>
        <taxon>Rhabditida</taxon>
        <taxon>Spirurina</taxon>
        <taxon>Ascaridomorpha</taxon>
        <taxon>Ascaridoidea</taxon>
        <taxon>Anisakidae</taxon>
        <taxon>Anisakis</taxon>
        <taxon>Anisakis simplex complex</taxon>
    </lineage>
</organism>
<reference evidence="2 3" key="2">
    <citation type="submission" date="2018-11" db="EMBL/GenBank/DDBJ databases">
        <authorList>
            <consortium name="Pathogen Informatics"/>
        </authorList>
    </citation>
    <scope>NUCLEOTIDE SEQUENCE [LARGE SCALE GENOMIC DNA]</scope>
</reference>
<dbReference type="GO" id="GO:0036038">
    <property type="term" value="C:MKS complex"/>
    <property type="evidence" value="ECO:0007669"/>
    <property type="project" value="InterPro"/>
</dbReference>
<keyword evidence="3" id="KW-1185">Reference proteome</keyword>
<protein>
    <submittedName>
        <fullName evidence="4">PAP2_C domain-containing protein</fullName>
    </submittedName>
</protein>